<protein>
    <submittedName>
        <fullName evidence="1">Uncharacterized protein</fullName>
    </submittedName>
</protein>
<evidence type="ECO:0000313" key="1">
    <source>
        <dbReference type="EMBL" id="WNH09622.1"/>
    </source>
</evidence>
<sequence length="373" mass="43293">MWFAIGTEAIGFNPVHKGIDYSYIIRFYLWDKVGRALRIQHKIDFGEVEAYRKEYQLYPFYHTPMVSDGQFKKPIFSRQKLLFIPFHVPHTAKLVSKLKNEKIRILSKELTPQITLKDIVKPIEPTLDVVWWKALYEAVIKAMEVLDVHLFKEDIELLKAQIKGSVLITDLALKELTKYKPDALYVHSDNHPPYINYVLVAKQLGIPTFTYQHGLDCEHYYLDDCFADYVAVWSEKRKQAYQMHSQLKPKNIAVIGNLFMEQPVLKEKISGEQTILFITRPHKAIKCYSPSRNHLEGVEILKTILEFLALNKETKLIIKPHPMDNKELYEVCIRESGLEARITISNEKVLDILPKVDVVVTEDSTAGAEYFVL</sequence>
<dbReference type="Proteomes" id="UP001302806">
    <property type="component" value="Chromosome"/>
</dbReference>
<dbReference type="RefSeq" id="WP_415866047.1">
    <property type="nucleotide sequence ID" value="NZ_CP134537.1"/>
</dbReference>
<gene>
    <name evidence="1" type="ORF">RHP51_02530</name>
</gene>
<dbReference type="EMBL" id="CP134537">
    <property type="protein sequence ID" value="WNH09622.1"/>
    <property type="molecule type" value="Genomic_DNA"/>
</dbReference>
<dbReference type="SUPFAM" id="SSF53756">
    <property type="entry name" value="UDP-Glycosyltransferase/glycogen phosphorylase"/>
    <property type="match status" value="1"/>
</dbReference>
<organism evidence="1 2">
    <name type="scientific">Thalassobellus suaedae</name>
    <dbReference type="NCBI Taxonomy" id="3074124"/>
    <lineage>
        <taxon>Bacteria</taxon>
        <taxon>Pseudomonadati</taxon>
        <taxon>Bacteroidota</taxon>
        <taxon>Flavobacteriia</taxon>
        <taxon>Flavobacteriales</taxon>
        <taxon>Flavobacteriaceae</taxon>
        <taxon>Thalassobellus</taxon>
    </lineage>
</organism>
<accession>A0ABY9XUW9</accession>
<evidence type="ECO:0000313" key="2">
    <source>
        <dbReference type="Proteomes" id="UP001302806"/>
    </source>
</evidence>
<name>A0ABY9XUW9_9FLAO</name>
<proteinExistence type="predicted"/>
<reference evidence="1 2" key="1">
    <citation type="submission" date="2023-09" db="EMBL/GenBank/DDBJ databases">
        <title>Thalassobella suaedae gen. nov., sp. nov., a marine bacterium of the family Flavobacteriaceae isolated from a halophyte Suaeda japonica.</title>
        <authorList>
            <person name="Lee S.Y."/>
            <person name="Hwang C.Y."/>
        </authorList>
    </citation>
    <scope>NUCLEOTIDE SEQUENCE [LARGE SCALE GENOMIC DNA]</scope>
    <source>
        <strain evidence="1 2">HL-DH14</strain>
    </source>
</reference>